<protein>
    <recommendedName>
        <fullName evidence="2">Nephrocystin 3-like N-terminal domain-containing protein</fullName>
    </recommendedName>
</protein>
<evidence type="ECO:0000313" key="4">
    <source>
        <dbReference type="Proteomes" id="UP000807342"/>
    </source>
</evidence>
<sequence length="112" mass="12607">MLKVVEAEKQGLKTLLEASIPAAAYDSSEHPRHCHPGTRYRYIDQIVDWGLNNSNHRHRIFWLKGPAGVGKSAIARSCAEVFAAQGKLAAAFFFSYPNQRDDPQRLFTTISY</sequence>
<dbReference type="Proteomes" id="UP000807342">
    <property type="component" value="Unassembled WGS sequence"/>
</dbReference>
<accession>A0A9P5WWP6</accession>
<keyword evidence="1" id="KW-0677">Repeat</keyword>
<dbReference type="EMBL" id="MU153859">
    <property type="protein sequence ID" value="KAF9439605.1"/>
    <property type="molecule type" value="Genomic_DNA"/>
</dbReference>
<comment type="caution">
    <text evidence="3">The sequence shown here is derived from an EMBL/GenBank/DDBJ whole genome shotgun (WGS) entry which is preliminary data.</text>
</comment>
<dbReference type="InterPro" id="IPR056884">
    <property type="entry name" value="NPHP3-like_N"/>
</dbReference>
<reference evidence="3" key="1">
    <citation type="submission" date="2020-11" db="EMBL/GenBank/DDBJ databases">
        <authorList>
            <consortium name="DOE Joint Genome Institute"/>
            <person name="Ahrendt S."/>
            <person name="Riley R."/>
            <person name="Andreopoulos W."/>
            <person name="Labutti K."/>
            <person name="Pangilinan J."/>
            <person name="Ruiz-Duenas F.J."/>
            <person name="Barrasa J.M."/>
            <person name="Sanchez-Garcia M."/>
            <person name="Camarero S."/>
            <person name="Miyauchi S."/>
            <person name="Serrano A."/>
            <person name="Linde D."/>
            <person name="Babiker R."/>
            <person name="Drula E."/>
            <person name="Ayuso-Fernandez I."/>
            <person name="Pacheco R."/>
            <person name="Padilla G."/>
            <person name="Ferreira P."/>
            <person name="Barriuso J."/>
            <person name="Kellner H."/>
            <person name="Castanera R."/>
            <person name="Alfaro M."/>
            <person name="Ramirez L."/>
            <person name="Pisabarro A.G."/>
            <person name="Kuo A."/>
            <person name="Tritt A."/>
            <person name="Lipzen A."/>
            <person name="He G."/>
            <person name="Yan M."/>
            <person name="Ng V."/>
            <person name="Cullen D."/>
            <person name="Martin F."/>
            <person name="Rosso M.-N."/>
            <person name="Henrissat B."/>
            <person name="Hibbett D."/>
            <person name="Martinez A.T."/>
            <person name="Grigoriev I.V."/>
        </authorList>
    </citation>
    <scope>NUCLEOTIDE SEQUENCE</scope>
    <source>
        <strain evidence="3">MF-IS2</strain>
    </source>
</reference>
<dbReference type="SUPFAM" id="SSF52540">
    <property type="entry name" value="P-loop containing nucleoside triphosphate hydrolases"/>
    <property type="match status" value="1"/>
</dbReference>
<dbReference type="OrthoDB" id="5106486at2759"/>
<proteinExistence type="predicted"/>
<name>A0A9P5WWP6_9AGAR</name>
<evidence type="ECO:0000259" key="2">
    <source>
        <dbReference type="Pfam" id="PF24883"/>
    </source>
</evidence>
<feature type="non-terminal residue" evidence="3">
    <location>
        <position position="112"/>
    </location>
</feature>
<evidence type="ECO:0000313" key="3">
    <source>
        <dbReference type="EMBL" id="KAF9439605.1"/>
    </source>
</evidence>
<gene>
    <name evidence="3" type="ORF">P691DRAFT_297371</name>
</gene>
<dbReference type="InterPro" id="IPR027417">
    <property type="entry name" value="P-loop_NTPase"/>
</dbReference>
<organism evidence="3 4">
    <name type="scientific">Macrolepiota fuliginosa MF-IS2</name>
    <dbReference type="NCBI Taxonomy" id="1400762"/>
    <lineage>
        <taxon>Eukaryota</taxon>
        <taxon>Fungi</taxon>
        <taxon>Dikarya</taxon>
        <taxon>Basidiomycota</taxon>
        <taxon>Agaricomycotina</taxon>
        <taxon>Agaricomycetes</taxon>
        <taxon>Agaricomycetidae</taxon>
        <taxon>Agaricales</taxon>
        <taxon>Agaricineae</taxon>
        <taxon>Agaricaceae</taxon>
        <taxon>Macrolepiota</taxon>
    </lineage>
</organism>
<keyword evidence="4" id="KW-1185">Reference proteome</keyword>
<dbReference type="AlphaFoldDB" id="A0A9P5WWP6"/>
<dbReference type="Pfam" id="PF24883">
    <property type="entry name" value="NPHP3_N"/>
    <property type="match status" value="1"/>
</dbReference>
<feature type="domain" description="Nephrocystin 3-like N-terminal" evidence="2">
    <location>
        <begin position="53"/>
        <end position="106"/>
    </location>
</feature>
<evidence type="ECO:0000256" key="1">
    <source>
        <dbReference type="ARBA" id="ARBA00022737"/>
    </source>
</evidence>